<evidence type="ECO:0000259" key="12">
    <source>
        <dbReference type="Pfam" id="PF26002"/>
    </source>
</evidence>
<dbReference type="AlphaFoldDB" id="A0A1S7LIT2"/>
<evidence type="ECO:0000259" key="11">
    <source>
        <dbReference type="Pfam" id="PF25994"/>
    </source>
</evidence>
<evidence type="ECO:0000256" key="5">
    <source>
        <dbReference type="ARBA" id="ARBA00022519"/>
    </source>
</evidence>
<dbReference type="Gene3D" id="2.40.30.170">
    <property type="match status" value="1"/>
</dbReference>
<evidence type="ECO:0000256" key="10">
    <source>
        <dbReference type="SAM" id="Coils"/>
    </source>
</evidence>
<dbReference type="InterPro" id="IPR050739">
    <property type="entry name" value="MFP"/>
</dbReference>
<reference evidence="13" key="1">
    <citation type="submission" date="2015-04" db="EMBL/GenBank/DDBJ databases">
        <authorList>
            <person name="Syromyatnikov M.Y."/>
            <person name="Popov V.N."/>
        </authorList>
    </citation>
    <scope>NUCLEOTIDE SEQUENCE</scope>
    <source>
        <strain evidence="13">MO-1</strain>
    </source>
</reference>
<comment type="similarity">
    <text evidence="2 9">Belongs to the membrane fusion protein (MFP) (TC 8.A.1) family.</text>
</comment>
<proteinExistence type="inferred from homology"/>
<dbReference type="PANTHER" id="PTHR30386:SF26">
    <property type="entry name" value="TRANSPORT PROTEIN COMB"/>
    <property type="match status" value="1"/>
</dbReference>
<protein>
    <recommendedName>
        <fullName evidence="9">Membrane fusion protein (MFP) family protein</fullName>
    </recommendedName>
</protein>
<accession>A0A1S7LIT2</accession>
<keyword evidence="8" id="KW-0472">Membrane</keyword>
<dbReference type="InterPro" id="IPR058982">
    <property type="entry name" value="Beta-barrel_AprE"/>
</dbReference>
<evidence type="ECO:0000256" key="7">
    <source>
        <dbReference type="ARBA" id="ARBA00022989"/>
    </source>
</evidence>
<evidence type="ECO:0000256" key="8">
    <source>
        <dbReference type="ARBA" id="ARBA00023136"/>
    </source>
</evidence>
<evidence type="ECO:0000313" key="13">
    <source>
        <dbReference type="EMBL" id="CRH05706.1"/>
    </source>
</evidence>
<comment type="subcellular location">
    <subcellularLocation>
        <location evidence="1 9">Cell inner membrane</location>
        <topology evidence="1 9">Single-pass membrane protein</topology>
    </subcellularLocation>
</comment>
<evidence type="ECO:0000256" key="1">
    <source>
        <dbReference type="ARBA" id="ARBA00004377"/>
    </source>
</evidence>
<dbReference type="GO" id="GO:0005886">
    <property type="term" value="C:plasma membrane"/>
    <property type="evidence" value="ECO:0007669"/>
    <property type="project" value="UniProtKB-SubCell"/>
</dbReference>
<name>A0A1S7LIT2_MAGMO</name>
<dbReference type="EMBL" id="LO017727">
    <property type="protein sequence ID" value="CRH05706.1"/>
    <property type="molecule type" value="Genomic_DNA"/>
</dbReference>
<dbReference type="InterPro" id="IPR010129">
    <property type="entry name" value="T1SS_HlyD"/>
</dbReference>
<evidence type="ECO:0000256" key="3">
    <source>
        <dbReference type="ARBA" id="ARBA00022448"/>
    </source>
</evidence>
<dbReference type="Gene3D" id="2.40.50.100">
    <property type="match status" value="1"/>
</dbReference>
<sequence length="430" mass="48234">MSSAMQNLDDGIRRSHHMVVGLLLLLLVLVGWWMTRFSLDVVSITQGEVVPYSQVKQVQHLEGGIVRRILVREGDKVTAGQPLIELQSISRGADMEEIDARLLTLKLEVARLQAEAQGLIRPNFDDELAKRHPQLVERSLNLFQSRQRSHQQTLSALREEAVQKQRIIQQVEAKLRNRRERLKLVKEQVNISKKLLARDISNRFDHLNLLKEANAIQGEIDSDSMSRLRSQAALKKARAELAESDFTFKSDAQERLSELRSELTEMLARRNKFADSLSRMVLTAPVDGVIKSLHVVTEGGVLAPGATAVELVPGGDRLIIEARLAIQDIGYVSVDQSAQVMLASSDAARFGRIQGRVMHISPDSLLTEGGDPYYKVHIETQQSAFEQGSLRYRLFPGLMVQAMIHTGQRTLLEYMVSPFLSYMGGALSER</sequence>
<feature type="domain" description="AprE-like long alpha-helical hairpin" evidence="11">
    <location>
        <begin position="93"/>
        <end position="272"/>
    </location>
</feature>
<gene>
    <name evidence="13" type="ORF">MAGMO_1518</name>
</gene>
<dbReference type="PRINTS" id="PR01490">
    <property type="entry name" value="RTXTOXIND"/>
</dbReference>
<dbReference type="PANTHER" id="PTHR30386">
    <property type="entry name" value="MEMBRANE FUSION SUBUNIT OF EMRAB-TOLC MULTIDRUG EFFLUX PUMP"/>
    <property type="match status" value="1"/>
</dbReference>
<feature type="domain" description="AprE-like beta-barrel" evidence="12">
    <location>
        <begin position="318"/>
        <end position="407"/>
    </location>
</feature>
<dbReference type="Pfam" id="PF26002">
    <property type="entry name" value="Beta-barrel_AprE"/>
    <property type="match status" value="1"/>
</dbReference>
<evidence type="ECO:0000256" key="9">
    <source>
        <dbReference type="RuleBase" id="RU365093"/>
    </source>
</evidence>
<evidence type="ECO:0000256" key="4">
    <source>
        <dbReference type="ARBA" id="ARBA00022475"/>
    </source>
</evidence>
<evidence type="ECO:0000256" key="2">
    <source>
        <dbReference type="ARBA" id="ARBA00009477"/>
    </source>
</evidence>
<dbReference type="Pfam" id="PF25994">
    <property type="entry name" value="HH_AprE"/>
    <property type="match status" value="1"/>
</dbReference>
<keyword evidence="6" id="KW-0812">Transmembrane</keyword>
<keyword evidence="10" id="KW-0175">Coiled coil</keyword>
<dbReference type="GO" id="GO:0015031">
    <property type="term" value="P:protein transport"/>
    <property type="evidence" value="ECO:0007669"/>
    <property type="project" value="InterPro"/>
</dbReference>
<evidence type="ECO:0000256" key="6">
    <source>
        <dbReference type="ARBA" id="ARBA00022692"/>
    </source>
</evidence>
<dbReference type="InterPro" id="IPR058781">
    <property type="entry name" value="HH_AprE-like"/>
</dbReference>
<dbReference type="NCBIfam" id="TIGR01843">
    <property type="entry name" value="type_I_hlyD"/>
    <property type="match status" value="1"/>
</dbReference>
<organism evidence="13">
    <name type="scientific">Magnetococcus massalia (strain MO-1)</name>
    <dbReference type="NCBI Taxonomy" id="451514"/>
    <lineage>
        <taxon>Bacteria</taxon>
        <taxon>Pseudomonadati</taxon>
        <taxon>Pseudomonadota</taxon>
        <taxon>Magnetococcia</taxon>
        <taxon>Magnetococcales</taxon>
        <taxon>Magnetococcaceae</taxon>
        <taxon>Magnetococcus</taxon>
    </lineage>
</organism>
<keyword evidence="5 9" id="KW-0997">Cell inner membrane</keyword>
<feature type="coiled-coil region" evidence="10">
    <location>
        <begin position="154"/>
        <end position="188"/>
    </location>
</feature>
<keyword evidence="3 9" id="KW-0813">Transport</keyword>
<keyword evidence="4 9" id="KW-1003">Cell membrane</keyword>
<keyword evidence="7" id="KW-1133">Transmembrane helix</keyword>